<evidence type="ECO:0000313" key="3">
    <source>
        <dbReference type="Proteomes" id="UP000237351"/>
    </source>
</evidence>
<keyword evidence="1" id="KW-0812">Transmembrane</keyword>
<evidence type="ECO:0000313" key="2">
    <source>
        <dbReference type="EMBL" id="ARN84598.1"/>
    </source>
</evidence>
<dbReference type="OrthoDB" id="8441710at2"/>
<dbReference type="InterPro" id="IPR026265">
    <property type="entry name" value="LptC"/>
</dbReference>
<evidence type="ECO:0008006" key="4">
    <source>
        <dbReference type="Google" id="ProtNLM"/>
    </source>
</evidence>
<protein>
    <recommendedName>
        <fullName evidence="4">LPS export ABC transporter periplasmic protein LptC</fullName>
    </recommendedName>
</protein>
<organism evidence="2 3">
    <name type="scientific">Candidatus Nucleicultrix amoebiphila FS5</name>
    <dbReference type="NCBI Taxonomy" id="1414854"/>
    <lineage>
        <taxon>Bacteria</taxon>
        <taxon>Pseudomonadati</taxon>
        <taxon>Pseudomonadota</taxon>
        <taxon>Alphaproteobacteria</taxon>
        <taxon>Holosporales</taxon>
        <taxon>Candidatus Nucleicultricaceae</taxon>
        <taxon>Candidatus Nucleicultrix</taxon>
    </lineage>
</organism>
<reference evidence="2 3" key="1">
    <citation type="submission" date="2014-06" db="EMBL/GenBank/DDBJ databases">
        <title>The genome of the endonuclear symbiont Nucleicultrix amoebiphila.</title>
        <authorList>
            <person name="Schulz F."/>
            <person name="Horn M."/>
        </authorList>
    </citation>
    <scope>NUCLEOTIDE SEQUENCE [LARGE SCALE GENOMIC DNA]</scope>
    <source>
        <strain evidence="2 3">FS5</strain>
    </source>
</reference>
<sequence>MQAIIPPIKKVHFPFVSSLRHRKLSNSYSKRVRFLKWFLPFTALTLISVVFFWPHLQDFLEATQTSVARPYIKKKPQDISVENYLVKPRLISTDKNGRPYSIKAEKALQSKPHEALLTDPQSEIVLEDKTSINIKAQAGYFDENNNTLTYSDNVVLESSNGYHLETKEAKLQFNNQNAQGDKPVHGVGPLGTIDAEGFAVMKESNSIHFKGKSKLIIYPQIDEAAKVNKAHE</sequence>
<dbReference type="STRING" id="1414854.GQ61_03900"/>
<dbReference type="InterPro" id="IPR010664">
    <property type="entry name" value="LipoPS_assembly_LptC-rel"/>
</dbReference>
<feature type="transmembrane region" description="Helical" evidence="1">
    <location>
        <begin position="37"/>
        <end position="56"/>
    </location>
</feature>
<evidence type="ECO:0000256" key="1">
    <source>
        <dbReference type="SAM" id="Phobius"/>
    </source>
</evidence>
<keyword evidence="1" id="KW-0472">Membrane</keyword>
<dbReference type="KEGG" id="naf:GQ61_03900"/>
<gene>
    <name evidence="2" type="ORF">GQ61_03900</name>
</gene>
<dbReference type="NCBIfam" id="TIGR04409">
    <property type="entry name" value="LptC_YrbK"/>
    <property type="match status" value="1"/>
</dbReference>
<dbReference type="RefSeq" id="WP_085784042.1">
    <property type="nucleotide sequence ID" value="NZ_CP008743.1"/>
</dbReference>
<name>A0A1W6N4A7_9PROT</name>
<dbReference type="GO" id="GO:0015221">
    <property type="term" value="F:lipopolysaccharide transmembrane transporter activity"/>
    <property type="evidence" value="ECO:0007669"/>
    <property type="project" value="InterPro"/>
</dbReference>
<dbReference type="GO" id="GO:0005886">
    <property type="term" value="C:plasma membrane"/>
    <property type="evidence" value="ECO:0007669"/>
    <property type="project" value="InterPro"/>
</dbReference>
<dbReference type="Proteomes" id="UP000237351">
    <property type="component" value="Chromosome"/>
</dbReference>
<dbReference type="EMBL" id="CP008743">
    <property type="protein sequence ID" value="ARN84598.1"/>
    <property type="molecule type" value="Genomic_DNA"/>
</dbReference>
<keyword evidence="3" id="KW-1185">Reference proteome</keyword>
<accession>A0A1W6N4A7</accession>
<keyword evidence="1" id="KW-1133">Transmembrane helix</keyword>
<dbReference type="Pfam" id="PF06835">
    <property type="entry name" value="LptC"/>
    <property type="match status" value="1"/>
</dbReference>
<dbReference type="AlphaFoldDB" id="A0A1W6N4A7"/>
<proteinExistence type="predicted"/>
<dbReference type="Gene3D" id="2.60.450.10">
    <property type="entry name" value="Lipopolysaccharide (LPS) transport protein A like domain"/>
    <property type="match status" value="1"/>
</dbReference>